<evidence type="ECO:0000313" key="1">
    <source>
        <dbReference type="EMBL" id="DAF61075.1"/>
    </source>
</evidence>
<dbReference type="EMBL" id="BK032802">
    <property type="protein sequence ID" value="DAF61075.1"/>
    <property type="molecule type" value="Genomic_DNA"/>
</dbReference>
<protein>
    <submittedName>
        <fullName evidence="1">PD-(D/E)XK nuclease superfamily protein</fullName>
    </submittedName>
</protein>
<proteinExistence type="predicted"/>
<sequence length="64" mass="6669">MVGDWFGQAMRGMEAGVFVPNPGSGFCASCPVREYCATVGGKRADELGPVPTVRVARAHSGTLL</sequence>
<name>A0A8S5TDF9_9VIRU</name>
<reference evidence="1" key="1">
    <citation type="journal article" date="2021" name="Proc. Natl. Acad. Sci. U.S.A.">
        <title>A Catalog of Tens of Thousands of Viruses from Human Metagenomes Reveals Hidden Associations with Chronic Diseases.</title>
        <authorList>
            <person name="Tisza M.J."/>
            <person name="Buck C.B."/>
        </authorList>
    </citation>
    <scope>NUCLEOTIDE SEQUENCE</scope>
    <source>
        <strain evidence="1">Ctesc4</strain>
    </source>
</reference>
<organism evidence="1">
    <name type="scientific">Phage sp. ctesc4</name>
    <dbReference type="NCBI Taxonomy" id="2828008"/>
    <lineage>
        <taxon>Viruses</taxon>
    </lineage>
</organism>
<accession>A0A8S5TDF9</accession>